<dbReference type="AlphaFoldDB" id="A0AAD8YBZ0"/>
<keyword evidence="3" id="KW-1185">Reference proteome</keyword>
<dbReference type="Proteomes" id="UP001224775">
    <property type="component" value="Unassembled WGS sequence"/>
</dbReference>
<evidence type="ECO:0000259" key="1">
    <source>
        <dbReference type="PROSITE" id="PS50181"/>
    </source>
</evidence>
<organism evidence="2 3">
    <name type="scientific">Skeletonema marinoi</name>
    <dbReference type="NCBI Taxonomy" id="267567"/>
    <lineage>
        <taxon>Eukaryota</taxon>
        <taxon>Sar</taxon>
        <taxon>Stramenopiles</taxon>
        <taxon>Ochrophyta</taxon>
        <taxon>Bacillariophyta</taxon>
        <taxon>Coscinodiscophyceae</taxon>
        <taxon>Thalassiosirophycidae</taxon>
        <taxon>Thalassiosirales</taxon>
        <taxon>Skeletonemataceae</taxon>
        <taxon>Skeletonema</taxon>
        <taxon>Skeletonema marinoi-dohrnii complex</taxon>
    </lineage>
</organism>
<dbReference type="SMART" id="SM00256">
    <property type="entry name" value="FBOX"/>
    <property type="match status" value="1"/>
</dbReference>
<evidence type="ECO:0000313" key="2">
    <source>
        <dbReference type="EMBL" id="KAK1742501.1"/>
    </source>
</evidence>
<gene>
    <name evidence="2" type="ORF">QTG54_007066</name>
</gene>
<proteinExistence type="predicted"/>
<protein>
    <recommendedName>
        <fullName evidence="1">F-box domain-containing protein</fullName>
    </recommendedName>
</protein>
<feature type="domain" description="F-box" evidence="1">
    <location>
        <begin position="178"/>
        <end position="225"/>
    </location>
</feature>
<comment type="caution">
    <text evidence="2">The sequence shown here is derived from an EMBL/GenBank/DDBJ whole genome shotgun (WGS) entry which is preliminary data.</text>
</comment>
<reference evidence="2" key="1">
    <citation type="submission" date="2023-06" db="EMBL/GenBank/DDBJ databases">
        <title>Survivors Of The Sea: Transcriptome response of Skeletonema marinoi to long-term dormancy.</title>
        <authorList>
            <person name="Pinder M.I.M."/>
            <person name="Kourtchenko O."/>
            <person name="Robertson E.K."/>
            <person name="Larsson T."/>
            <person name="Maumus F."/>
            <person name="Osuna-Cruz C.M."/>
            <person name="Vancaester E."/>
            <person name="Stenow R."/>
            <person name="Vandepoele K."/>
            <person name="Ploug H."/>
            <person name="Bruchert V."/>
            <person name="Godhe A."/>
            <person name="Topel M."/>
        </authorList>
    </citation>
    <scope>NUCLEOTIDE SEQUENCE</scope>
    <source>
        <strain evidence="2">R05AC</strain>
    </source>
</reference>
<dbReference type="InterPro" id="IPR001810">
    <property type="entry name" value="F-box_dom"/>
</dbReference>
<dbReference type="Gene3D" id="1.20.1280.50">
    <property type="match status" value="1"/>
</dbReference>
<evidence type="ECO:0000313" key="3">
    <source>
        <dbReference type="Proteomes" id="UP001224775"/>
    </source>
</evidence>
<dbReference type="SUPFAM" id="SSF81383">
    <property type="entry name" value="F-box domain"/>
    <property type="match status" value="1"/>
</dbReference>
<accession>A0AAD8YBZ0</accession>
<dbReference type="InterPro" id="IPR036047">
    <property type="entry name" value="F-box-like_dom_sf"/>
</dbReference>
<name>A0AAD8YBZ0_9STRA</name>
<dbReference type="PROSITE" id="PS50181">
    <property type="entry name" value="FBOX"/>
    <property type="match status" value="1"/>
</dbReference>
<dbReference type="EMBL" id="JATAAI010000011">
    <property type="protein sequence ID" value="KAK1742501.1"/>
    <property type="molecule type" value="Genomic_DNA"/>
</dbReference>
<dbReference type="Pfam" id="PF00646">
    <property type="entry name" value="F-box"/>
    <property type="match status" value="1"/>
</dbReference>
<sequence>MSTLQQQQPPCTAMPPQSAASSIGSCFSNLDDFDLDVQNLPNVANCKVSCDCCSLCRLPEVSEAGDISAAEILSGNGTIATTCGTSMLPDLPTSPRQESTADKALMRGAAGLLQKLSNHDKPSDRLSPVYWQPTVNSPLVPLSITIPRARIGPGSKGKALICDAAEASALSTSIDNTDYFNTFLPDDALCSIFKFLDVKSLLRMCECNTKLRSAASNNNAGWSNHCSSLWSRKANVCSRATSLLAQASNHSRSNLCLTKNIAMEAYKTSVVDAATRNEVSLEELCYDESPFKGGPIWSFRFKESAGSDWTSWDPWWSGKQARKLVFLRDGSIMQLQPEGKTAPCRIHNGVPLYDVFSERIVHRDGVDVIPPRIELKWRFVHRPLDLPARPEGAYIRITVGGRDVPTYVVRRSPNGNWGFILESCWGIYASFDLAPRGSVSSSTASRRRLRRTRNGTRWVNVDDSDIEDPDQDGRDHTRNVRRRTDLFVEESEMVVTGHSQWREALLYNIGAVALPDGNNANAEQERRQFNLVWRNSRMMR</sequence>